<evidence type="ECO:0000313" key="2">
    <source>
        <dbReference type="EMBL" id="KAK8593709.1"/>
    </source>
</evidence>
<feature type="domain" description="RNase H type-1" evidence="1">
    <location>
        <begin position="9"/>
        <end position="65"/>
    </location>
</feature>
<reference evidence="2 3" key="1">
    <citation type="journal article" date="2024" name="G3 (Bethesda)">
        <title>Genome assembly of Hibiscus sabdariffa L. provides insights into metabolisms of medicinal natural products.</title>
        <authorList>
            <person name="Kim T."/>
        </authorList>
    </citation>
    <scope>NUCLEOTIDE SEQUENCE [LARGE SCALE GENOMIC DNA]</scope>
    <source>
        <strain evidence="2">TK-2024</strain>
        <tissue evidence="2">Old leaves</tissue>
    </source>
</reference>
<name>A0ABR2G4P6_9ROSI</name>
<proteinExistence type="predicted"/>
<dbReference type="Proteomes" id="UP001472677">
    <property type="component" value="Unassembled WGS sequence"/>
</dbReference>
<dbReference type="InterPro" id="IPR036397">
    <property type="entry name" value="RNaseH_sf"/>
</dbReference>
<dbReference type="EMBL" id="JBBPBM010000003">
    <property type="protein sequence ID" value="KAK8593709.1"/>
    <property type="molecule type" value="Genomic_DNA"/>
</dbReference>
<protein>
    <recommendedName>
        <fullName evidence="1">RNase H type-1 domain-containing protein</fullName>
    </recommendedName>
</protein>
<organism evidence="2 3">
    <name type="scientific">Hibiscus sabdariffa</name>
    <name type="common">roselle</name>
    <dbReference type="NCBI Taxonomy" id="183260"/>
    <lineage>
        <taxon>Eukaryota</taxon>
        <taxon>Viridiplantae</taxon>
        <taxon>Streptophyta</taxon>
        <taxon>Embryophyta</taxon>
        <taxon>Tracheophyta</taxon>
        <taxon>Spermatophyta</taxon>
        <taxon>Magnoliopsida</taxon>
        <taxon>eudicotyledons</taxon>
        <taxon>Gunneridae</taxon>
        <taxon>Pentapetalae</taxon>
        <taxon>rosids</taxon>
        <taxon>malvids</taxon>
        <taxon>Malvales</taxon>
        <taxon>Malvaceae</taxon>
        <taxon>Malvoideae</taxon>
        <taxon>Hibiscus</taxon>
    </lineage>
</organism>
<dbReference type="InterPro" id="IPR002156">
    <property type="entry name" value="RNaseH_domain"/>
</dbReference>
<accession>A0ABR2G4P6</accession>
<dbReference type="Gene3D" id="3.30.420.10">
    <property type="entry name" value="Ribonuclease H-like superfamily/Ribonuclease H"/>
    <property type="match status" value="1"/>
</dbReference>
<comment type="caution">
    <text evidence="2">The sequence shown here is derived from an EMBL/GenBank/DDBJ whole genome shotgun (WGS) entry which is preliminary data.</text>
</comment>
<evidence type="ECO:0000259" key="1">
    <source>
        <dbReference type="Pfam" id="PF13456"/>
    </source>
</evidence>
<keyword evidence="3" id="KW-1185">Reference proteome</keyword>
<evidence type="ECO:0000313" key="3">
    <source>
        <dbReference type="Proteomes" id="UP001472677"/>
    </source>
</evidence>
<gene>
    <name evidence="2" type="ORF">V6N12_045784</name>
</gene>
<dbReference type="Pfam" id="PF13456">
    <property type="entry name" value="RVT_3"/>
    <property type="match status" value="1"/>
</dbReference>
<sequence length="92" mass="10411">MLGVWVIGIIETDNVEVIEQLNGNFGALHSDTIVSTIQHMLDPDWEVWIRKIGRDYNRAADALARANRGASVDEIIYNLVPRVVYDLIQEGF</sequence>